<evidence type="ECO:0000313" key="2">
    <source>
        <dbReference type="Proteomes" id="UP000257004"/>
    </source>
</evidence>
<protein>
    <submittedName>
        <fullName evidence="1">Uncharacterized protein</fullName>
    </submittedName>
</protein>
<gene>
    <name evidence="1" type="ORF">BD847_1139</name>
</gene>
<accession>A0A3D9G211</accession>
<dbReference type="EMBL" id="QRDQ01000007">
    <property type="protein sequence ID" value="RED27203.1"/>
    <property type="molecule type" value="Genomic_DNA"/>
</dbReference>
<sequence length="45" mass="5044">MSKLKILIVGLTTIFTLMKFSKDGFCNEFVLSNSSKIPVSSKYNL</sequence>
<reference evidence="1 2" key="1">
    <citation type="submission" date="2018-07" db="EMBL/GenBank/DDBJ databases">
        <title>Genomic Encyclopedia of Archaeal and Bacterial Type Strains, Phase II (KMG-II): from individual species to whole genera.</title>
        <authorList>
            <person name="Goeker M."/>
        </authorList>
    </citation>
    <scope>NUCLEOTIDE SEQUENCE [LARGE SCALE GENOMIC DNA]</scope>
    <source>
        <strain evidence="1 2">DSM 25795</strain>
    </source>
</reference>
<comment type="caution">
    <text evidence="1">The sequence shown here is derived from an EMBL/GenBank/DDBJ whole genome shotgun (WGS) entry which is preliminary data.</text>
</comment>
<name>A0A3D9G211_9FLAO</name>
<organism evidence="1 2">
    <name type="scientific">Flavobacterium cutihirudinis</name>
    <dbReference type="NCBI Taxonomy" id="1265740"/>
    <lineage>
        <taxon>Bacteria</taxon>
        <taxon>Pseudomonadati</taxon>
        <taxon>Bacteroidota</taxon>
        <taxon>Flavobacteriia</taxon>
        <taxon>Flavobacteriales</taxon>
        <taxon>Flavobacteriaceae</taxon>
        <taxon>Flavobacterium</taxon>
    </lineage>
</organism>
<evidence type="ECO:0000313" key="1">
    <source>
        <dbReference type="EMBL" id="RED27203.1"/>
    </source>
</evidence>
<keyword evidence="2" id="KW-1185">Reference proteome</keyword>
<dbReference type="Proteomes" id="UP000257004">
    <property type="component" value="Unassembled WGS sequence"/>
</dbReference>
<proteinExistence type="predicted"/>
<dbReference type="AlphaFoldDB" id="A0A3D9G211"/>